<dbReference type="InterPro" id="IPR017900">
    <property type="entry name" value="4Fe4S_Fe_S_CS"/>
</dbReference>
<feature type="domain" description="4Fe-4S ferredoxin-type" evidence="6">
    <location>
        <begin position="296"/>
        <end position="325"/>
    </location>
</feature>
<gene>
    <name evidence="7" type="ORF">ATO8_04141</name>
</gene>
<evidence type="ECO:0000256" key="3">
    <source>
        <dbReference type="ARBA" id="ARBA00023004"/>
    </source>
</evidence>
<dbReference type="PANTHER" id="PTHR43687:SF4">
    <property type="entry name" value="BLR5484 PROTEIN"/>
    <property type="match status" value="1"/>
</dbReference>
<dbReference type="GO" id="GO:0051539">
    <property type="term" value="F:4 iron, 4 sulfur cluster binding"/>
    <property type="evidence" value="ECO:0007669"/>
    <property type="project" value="UniProtKB-KW"/>
</dbReference>
<dbReference type="Pfam" id="PF12838">
    <property type="entry name" value="Fer4_7"/>
    <property type="match status" value="1"/>
</dbReference>
<dbReference type="AlphaFoldDB" id="W4HMR3"/>
<evidence type="ECO:0000313" key="8">
    <source>
        <dbReference type="Proteomes" id="UP000019063"/>
    </source>
</evidence>
<evidence type="ECO:0000256" key="1">
    <source>
        <dbReference type="ARBA" id="ARBA00022485"/>
    </source>
</evidence>
<keyword evidence="8" id="KW-1185">Reference proteome</keyword>
<dbReference type="PANTHER" id="PTHR43687">
    <property type="entry name" value="ADENYLYLSULFATE REDUCTASE, BETA SUBUNIT"/>
    <property type="match status" value="1"/>
</dbReference>
<organism evidence="7 8">
    <name type="scientific">Roseivivax marinus</name>
    <dbReference type="NCBI Taxonomy" id="1379903"/>
    <lineage>
        <taxon>Bacteria</taxon>
        <taxon>Pseudomonadati</taxon>
        <taxon>Pseudomonadota</taxon>
        <taxon>Alphaproteobacteria</taxon>
        <taxon>Rhodobacterales</taxon>
        <taxon>Roseobacteraceae</taxon>
        <taxon>Roseivivax</taxon>
    </lineage>
</organism>
<dbReference type="Gene3D" id="3.30.70.20">
    <property type="match status" value="2"/>
</dbReference>
<dbReference type="RefSeq" id="WP_051487372.1">
    <property type="nucleotide sequence ID" value="NZ_AQQW01000002.1"/>
</dbReference>
<keyword evidence="1" id="KW-0004">4Fe-4S</keyword>
<dbReference type="PATRIC" id="fig|1317118.6.peg.858"/>
<feature type="region of interest" description="Disordered" evidence="5">
    <location>
        <begin position="625"/>
        <end position="658"/>
    </location>
</feature>
<dbReference type="InterPro" id="IPR050572">
    <property type="entry name" value="Fe-S_Ferredoxin"/>
</dbReference>
<dbReference type="Pfam" id="PF13187">
    <property type="entry name" value="Fer4_9"/>
    <property type="match status" value="1"/>
</dbReference>
<keyword evidence="4" id="KW-0411">Iron-sulfur</keyword>
<keyword evidence="3" id="KW-0408">Iron</keyword>
<sequence length="658" mass="69172">MATRILLCDCLGSQKLDPGAIERATGLETGRVHTALCMHEGEAAATALGRGDTLVACAQETAFFEMLAEELGVETPPHVDLRDRAGWSDEAGRAGPKQAALAAEALLTVPAPRTRDVMSEGRVLIVGSGEAAFDLAARCCDALAVTVLQTDAEAPPADRRFDIVRGALSRAEGAFGDFRVRIDGFAQLLPGGRGDFAFTEPRDGAVSECDILIDLTGDTPMFPAHHKREGYLRDDPRRPGALAEVAATAREMIGTFEQPLYVRTEPALCAHSRANQTGCTNCLDICPTGAIVPDGEHVRVDPMICAGCGACSSVCPSGAITYDAPPVASVFRRIDTLASAYRKTGGRAPRLLVHDGAHGREMIHLAARHGRGLPADVIPFEIDALAAFGHAEMSAALGAGFAAIDILPAPRTERATPAAEAVLANALAGGPRVRLLEAADPDALSEALYGVETAAPVADPALPMGTRRQVTRVATQALHPEGGVIDLPEGAPYGAVLCDTDACTLCLACVSLCPSGALGDNPDLPQLLFQEEACLQCGLCETVCPENAITLEPRMNLEPEALSQRVLNEEEPAACIECGALFGVQSTIDRIVAQLAGKHPMFAEGNAARMIRMCDDCRVKAQYHSDNNPFAAGPRPRVRTSDDYPTGGGSSGSGRRDH</sequence>
<evidence type="ECO:0000313" key="7">
    <source>
        <dbReference type="EMBL" id="ETW14052.1"/>
    </source>
</evidence>
<dbReference type="eggNOG" id="COG1145">
    <property type="taxonomic scope" value="Bacteria"/>
</dbReference>
<dbReference type="InterPro" id="IPR017896">
    <property type="entry name" value="4Fe4S_Fe-S-bd"/>
</dbReference>
<evidence type="ECO:0000259" key="6">
    <source>
        <dbReference type="PROSITE" id="PS51379"/>
    </source>
</evidence>
<evidence type="ECO:0000256" key="5">
    <source>
        <dbReference type="SAM" id="MobiDB-lite"/>
    </source>
</evidence>
<dbReference type="GO" id="GO:0046872">
    <property type="term" value="F:metal ion binding"/>
    <property type="evidence" value="ECO:0007669"/>
    <property type="project" value="UniProtKB-KW"/>
</dbReference>
<protein>
    <submittedName>
        <fullName evidence="7">(Fe-S)-binding protein</fullName>
    </submittedName>
</protein>
<evidence type="ECO:0000256" key="2">
    <source>
        <dbReference type="ARBA" id="ARBA00022723"/>
    </source>
</evidence>
<dbReference type="SUPFAM" id="SSF54862">
    <property type="entry name" value="4Fe-4S ferredoxins"/>
    <property type="match status" value="1"/>
</dbReference>
<evidence type="ECO:0000256" key="4">
    <source>
        <dbReference type="ARBA" id="ARBA00023014"/>
    </source>
</evidence>
<accession>W4HMR3</accession>
<feature type="domain" description="4Fe-4S ferredoxin-type" evidence="6">
    <location>
        <begin position="494"/>
        <end position="523"/>
    </location>
</feature>
<dbReference type="EMBL" id="AQQW01000002">
    <property type="protein sequence ID" value="ETW14052.1"/>
    <property type="molecule type" value="Genomic_DNA"/>
</dbReference>
<dbReference type="STRING" id="1379903.ATO8_04141"/>
<dbReference type="PROSITE" id="PS00198">
    <property type="entry name" value="4FE4S_FER_1"/>
    <property type="match status" value="2"/>
</dbReference>
<proteinExistence type="predicted"/>
<comment type="caution">
    <text evidence="7">The sequence shown here is derived from an EMBL/GenBank/DDBJ whole genome shotgun (WGS) entry which is preliminary data.</text>
</comment>
<dbReference type="PROSITE" id="PS51379">
    <property type="entry name" value="4FE4S_FER_2"/>
    <property type="match status" value="3"/>
</dbReference>
<reference evidence="7 8" key="1">
    <citation type="journal article" date="2014" name="Antonie Van Leeuwenhoek">
        <title>Roseivivax atlanticus sp. nov., isolated from surface seawater of the Atlantic Ocean.</title>
        <authorList>
            <person name="Li G."/>
            <person name="Lai Q."/>
            <person name="Liu X."/>
            <person name="Sun F."/>
            <person name="Shao Z."/>
        </authorList>
    </citation>
    <scope>NUCLEOTIDE SEQUENCE [LARGE SCALE GENOMIC DNA]</scope>
    <source>
        <strain evidence="7 8">22II-s10s</strain>
    </source>
</reference>
<dbReference type="eggNOG" id="COG1149">
    <property type="taxonomic scope" value="Bacteria"/>
</dbReference>
<keyword evidence="2" id="KW-0479">Metal-binding</keyword>
<feature type="domain" description="4Fe-4S ferredoxin-type" evidence="6">
    <location>
        <begin position="525"/>
        <end position="554"/>
    </location>
</feature>
<dbReference type="Proteomes" id="UP000019063">
    <property type="component" value="Unassembled WGS sequence"/>
</dbReference>
<name>W4HMR3_9RHOB</name>